<evidence type="ECO:0000313" key="14">
    <source>
        <dbReference type="Proteomes" id="UP000018559"/>
    </source>
</evidence>
<comment type="similarity">
    <text evidence="11">Belongs to the P-Pant transferase superfamily. AcpS family.</text>
</comment>
<dbReference type="EC" id="2.7.8.7" evidence="11"/>
<evidence type="ECO:0000256" key="8">
    <source>
        <dbReference type="ARBA" id="ARBA00022842"/>
    </source>
</evidence>
<dbReference type="Gene3D" id="3.90.470.20">
    <property type="entry name" value="4'-phosphopantetheinyl transferase domain"/>
    <property type="match status" value="1"/>
</dbReference>
<keyword evidence="10 11" id="KW-0275">Fatty acid biosynthesis</keyword>
<dbReference type="NCBIfam" id="TIGR00556">
    <property type="entry name" value="pantethn_trn"/>
    <property type="match status" value="1"/>
</dbReference>
<dbReference type="InterPro" id="IPR008278">
    <property type="entry name" value="4-PPantetheinyl_Trfase_dom"/>
</dbReference>
<dbReference type="HAMAP" id="MF_00101">
    <property type="entry name" value="AcpS"/>
    <property type="match status" value="1"/>
</dbReference>
<feature type="binding site" evidence="11">
    <location>
        <position position="76"/>
    </location>
    <ligand>
        <name>Mg(2+)</name>
        <dbReference type="ChEBI" id="CHEBI:18420"/>
    </ligand>
</feature>
<evidence type="ECO:0000256" key="2">
    <source>
        <dbReference type="ARBA" id="ARBA00010990"/>
    </source>
</evidence>
<dbReference type="AlphaFoldDB" id="V7HXP0"/>
<keyword evidence="5 11" id="KW-0808">Transferase</keyword>
<dbReference type="GO" id="GO:0005829">
    <property type="term" value="C:cytosol"/>
    <property type="evidence" value="ECO:0007669"/>
    <property type="project" value="TreeGrafter"/>
</dbReference>
<name>V7HXP0_9LACO</name>
<evidence type="ECO:0000256" key="10">
    <source>
        <dbReference type="ARBA" id="ARBA00023160"/>
    </source>
</evidence>
<dbReference type="Proteomes" id="UP000018559">
    <property type="component" value="Unassembled WGS sequence"/>
</dbReference>
<evidence type="ECO:0000256" key="5">
    <source>
        <dbReference type="ARBA" id="ARBA00022679"/>
    </source>
</evidence>
<feature type="binding site" evidence="11">
    <location>
        <position position="26"/>
    </location>
    <ligand>
        <name>Mg(2+)</name>
        <dbReference type="ChEBI" id="CHEBI:18420"/>
    </ligand>
</feature>
<keyword evidence="7 11" id="KW-0276">Fatty acid metabolism</keyword>
<evidence type="ECO:0000256" key="4">
    <source>
        <dbReference type="ARBA" id="ARBA00022516"/>
    </source>
</evidence>
<comment type="catalytic activity">
    <reaction evidence="11">
        <text>apo-[ACP] + CoA = holo-[ACP] + adenosine 3',5'-bisphosphate + H(+)</text>
        <dbReference type="Rhea" id="RHEA:12068"/>
        <dbReference type="Rhea" id="RHEA-COMP:9685"/>
        <dbReference type="Rhea" id="RHEA-COMP:9690"/>
        <dbReference type="ChEBI" id="CHEBI:15378"/>
        <dbReference type="ChEBI" id="CHEBI:29999"/>
        <dbReference type="ChEBI" id="CHEBI:57287"/>
        <dbReference type="ChEBI" id="CHEBI:58343"/>
        <dbReference type="ChEBI" id="CHEBI:64479"/>
        <dbReference type="EC" id="2.7.8.7"/>
    </reaction>
</comment>
<comment type="caution">
    <text evidence="13">The sequence shown here is derived from an EMBL/GenBank/DDBJ whole genome shotgun (WGS) entry which is preliminary data.</text>
</comment>
<evidence type="ECO:0000256" key="11">
    <source>
        <dbReference type="HAMAP-Rule" id="MF_00101"/>
    </source>
</evidence>
<organism evidence="13 14">
    <name type="scientific">Ligilactobacillus equi DPC 6820</name>
    <dbReference type="NCBI Taxonomy" id="1392007"/>
    <lineage>
        <taxon>Bacteria</taxon>
        <taxon>Bacillati</taxon>
        <taxon>Bacillota</taxon>
        <taxon>Bacilli</taxon>
        <taxon>Lactobacillales</taxon>
        <taxon>Lactobacillaceae</taxon>
        <taxon>Ligilactobacillus</taxon>
    </lineage>
</organism>
<dbReference type="GO" id="GO:0000287">
    <property type="term" value="F:magnesium ion binding"/>
    <property type="evidence" value="ECO:0007669"/>
    <property type="project" value="UniProtKB-UniRule"/>
</dbReference>
<dbReference type="InterPro" id="IPR037143">
    <property type="entry name" value="4-PPantetheinyl_Trfase_dom_sf"/>
</dbReference>
<dbReference type="GO" id="GO:0006633">
    <property type="term" value="P:fatty acid biosynthetic process"/>
    <property type="evidence" value="ECO:0007669"/>
    <property type="project" value="UniProtKB-UniRule"/>
</dbReference>
<evidence type="ECO:0000313" key="13">
    <source>
        <dbReference type="EMBL" id="ETA73963.1"/>
    </source>
</evidence>
<dbReference type="GO" id="GO:0008897">
    <property type="term" value="F:holo-[acyl-carrier-protein] synthase activity"/>
    <property type="evidence" value="ECO:0007669"/>
    <property type="project" value="UniProtKB-UniRule"/>
</dbReference>
<dbReference type="GO" id="GO:0019878">
    <property type="term" value="P:lysine biosynthetic process via aminoadipic acid"/>
    <property type="evidence" value="ECO:0007669"/>
    <property type="project" value="TreeGrafter"/>
</dbReference>
<evidence type="ECO:0000256" key="1">
    <source>
        <dbReference type="ARBA" id="ARBA00001946"/>
    </source>
</evidence>
<comment type="subcellular location">
    <subcellularLocation>
        <location evidence="11">Cytoplasm</location>
    </subcellularLocation>
</comment>
<comment type="function">
    <text evidence="11">Transfers the 4'-phosphopantetheine moiety from coenzyme A to a Ser of acyl-carrier-protein.</text>
</comment>
<dbReference type="PANTHER" id="PTHR12215">
    <property type="entry name" value="PHOSPHOPANTETHEINE TRANSFERASE"/>
    <property type="match status" value="1"/>
</dbReference>
<dbReference type="InterPro" id="IPR004568">
    <property type="entry name" value="Ppantetheine-prot_Trfase_dom"/>
</dbReference>
<dbReference type="SUPFAM" id="SSF56214">
    <property type="entry name" value="4'-phosphopantetheinyl transferase"/>
    <property type="match status" value="1"/>
</dbReference>
<keyword evidence="6 11" id="KW-0479">Metal-binding</keyword>
<evidence type="ECO:0000256" key="6">
    <source>
        <dbReference type="ARBA" id="ARBA00022723"/>
    </source>
</evidence>
<evidence type="ECO:0000256" key="9">
    <source>
        <dbReference type="ARBA" id="ARBA00023098"/>
    </source>
</evidence>
<protein>
    <recommendedName>
        <fullName evidence="11">Holo-[acyl-carrier-protein] synthase</fullName>
        <shortName evidence="11">Holo-ACP synthase</shortName>
        <ecNumber evidence="11">2.7.8.7</ecNumber>
    </recommendedName>
    <alternativeName>
        <fullName evidence="11">4'-phosphopantetheinyl transferase AcpS</fullName>
    </alternativeName>
</protein>
<sequence>MQKKRLFARIITIQGGATMIVGLGIDITEIERIEVAQAKRASFAKKVLTPQEYEIFLGQSPKRQGQYLAGRFSVKEAYAKALGTGIGSQVSFQDLEIENDDLGRPFFTKHPRASQYQAWVSISHTDSLVMTEVILERRQVHGK</sequence>
<dbReference type="InterPro" id="IPR002582">
    <property type="entry name" value="ACPS"/>
</dbReference>
<keyword evidence="14" id="KW-1185">Reference proteome</keyword>
<proteinExistence type="inferred from homology"/>
<accession>V7HXP0</accession>
<feature type="domain" description="4'-phosphopantetheinyl transferase" evidence="12">
    <location>
        <begin position="22"/>
        <end position="129"/>
    </location>
</feature>
<dbReference type="InterPro" id="IPR050559">
    <property type="entry name" value="P-Pant_transferase_sf"/>
</dbReference>
<dbReference type="PANTHER" id="PTHR12215:SF10">
    <property type="entry name" value="L-AMINOADIPATE-SEMIALDEHYDE DEHYDROGENASE-PHOSPHOPANTETHEINYL TRANSFERASE"/>
    <property type="match status" value="1"/>
</dbReference>
<keyword evidence="4 11" id="KW-0444">Lipid biosynthesis</keyword>
<keyword evidence="3 11" id="KW-0963">Cytoplasm</keyword>
<keyword evidence="9 11" id="KW-0443">Lipid metabolism</keyword>
<dbReference type="EMBL" id="AWWH01000136">
    <property type="protein sequence ID" value="ETA73963.1"/>
    <property type="molecule type" value="Genomic_DNA"/>
</dbReference>
<dbReference type="NCBIfam" id="TIGR00516">
    <property type="entry name" value="acpS"/>
    <property type="match status" value="1"/>
</dbReference>
<keyword evidence="8 11" id="KW-0460">Magnesium</keyword>
<dbReference type="PATRIC" id="fig|1392007.3.peg.1249"/>
<evidence type="ECO:0000256" key="7">
    <source>
        <dbReference type="ARBA" id="ARBA00022832"/>
    </source>
</evidence>
<comment type="similarity">
    <text evidence="2">Belongs to the P-Pant transferase superfamily. Gsp/Sfp/HetI/AcpT family.</text>
</comment>
<comment type="cofactor">
    <cofactor evidence="1 11">
        <name>Mg(2+)</name>
        <dbReference type="ChEBI" id="CHEBI:18420"/>
    </cofactor>
</comment>
<evidence type="ECO:0000259" key="12">
    <source>
        <dbReference type="Pfam" id="PF01648"/>
    </source>
</evidence>
<gene>
    <name evidence="11" type="primary">acpS</name>
    <name evidence="13" type="ORF">LEQ_0021c</name>
</gene>
<reference evidence="13 14" key="1">
    <citation type="journal article" date="2014" name="Genome Announc.">
        <title>The Genome of the Predominant Equine Lactobacillus Species, Lactobacillus equi, Is Reflective of Its Lifestyle Adaptations to an Herbivorous Host.</title>
        <authorList>
            <person name="O'Donnell M.M."/>
            <person name="Harris H.M."/>
            <person name="O'Toole P.W."/>
            <person name="Ross R.P."/>
        </authorList>
    </citation>
    <scope>NUCLEOTIDE SEQUENCE [LARGE SCALE GENOMIC DNA]</scope>
    <source>
        <strain evidence="13 14">DPC 6820</strain>
    </source>
</reference>
<evidence type="ECO:0000256" key="3">
    <source>
        <dbReference type="ARBA" id="ARBA00022490"/>
    </source>
</evidence>
<dbReference type="Pfam" id="PF01648">
    <property type="entry name" value="ACPS"/>
    <property type="match status" value="1"/>
</dbReference>